<evidence type="ECO:0000313" key="1">
    <source>
        <dbReference type="EMBL" id="JAH61210.1"/>
    </source>
</evidence>
<sequence>MHLPSRQASCEFSEPAAILLDVVTKLEKHYGIGVLQLS</sequence>
<accession>A0A0E9U7Q4</accession>
<protein>
    <submittedName>
        <fullName evidence="1">Uncharacterized protein</fullName>
    </submittedName>
</protein>
<organism evidence="1">
    <name type="scientific">Anguilla anguilla</name>
    <name type="common">European freshwater eel</name>
    <name type="synonym">Muraena anguilla</name>
    <dbReference type="NCBI Taxonomy" id="7936"/>
    <lineage>
        <taxon>Eukaryota</taxon>
        <taxon>Metazoa</taxon>
        <taxon>Chordata</taxon>
        <taxon>Craniata</taxon>
        <taxon>Vertebrata</taxon>
        <taxon>Euteleostomi</taxon>
        <taxon>Actinopterygii</taxon>
        <taxon>Neopterygii</taxon>
        <taxon>Teleostei</taxon>
        <taxon>Anguilliformes</taxon>
        <taxon>Anguillidae</taxon>
        <taxon>Anguilla</taxon>
    </lineage>
</organism>
<dbReference type="AlphaFoldDB" id="A0A0E9U7Q4"/>
<dbReference type="EMBL" id="GBXM01047367">
    <property type="protein sequence ID" value="JAH61210.1"/>
    <property type="molecule type" value="Transcribed_RNA"/>
</dbReference>
<proteinExistence type="predicted"/>
<reference evidence="1" key="2">
    <citation type="journal article" date="2015" name="Fish Shellfish Immunol.">
        <title>Early steps in the European eel (Anguilla anguilla)-Vibrio vulnificus interaction in the gills: Role of the RtxA13 toxin.</title>
        <authorList>
            <person name="Callol A."/>
            <person name="Pajuelo D."/>
            <person name="Ebbesson L."/>
            <person name="Teles M."/>
            <person name="MacKenzie S."/>
            <person name="Amaro C."/>
        </authorList>
    </citation>
    <scope>NUCLEOTIDE SEQUENCE</scope>
</reference>
<reference evidence="1" key="1">
    <citation type="submission" date="2014-11" db="EMBL/GenBank/DDBJ databases">
        <authorList>
            <person name="Amaro Gonzalez C."/>
        </authorList>
    </citation>
    <scope>NUCLEOTIDE SEQUENCE</scope>
</reference>
<name>A0A0E9U7Q4_ANGAN</name>